<dbReference type="NCBIfam" id="NF006565">
    <property type="entry name" value="PRK09072.1"/>
    <property type="match status" value="1"/>
</dbReference>
<evidence type="ECO:0000259" key="3">
    <source>
        <dbReference type="SMART" id="SM00822"/>
    </source>
</evidence>
<dbReference type="PRINTS" id="PR00080">
    <property type="entry name" value="SDRFAMILY"/>
</dbReference>
<dbReference type="EC" id="1.2.1.-" evidence="4"/>
<dbReference type="EMBL" id="UOYP01000257">
    <property type="protein sequence ID" value="VAY88579.1"/>
    <property type="molecule type" value="Genomic_DNA"/>
</dbReference>
<dbReference type="Gene3D" id="3.40.50.720">
    <property type="entry name" value="NAD(P)-binding Rossmann-like Domain"/>
    <property type="match status" value="1"/>
</dbReference>
<dbReference type="Pfam" id="PF00106">
    <property type="entry name" value="adh_short"/>
    <property type="match status" value="1"/>
</dbReference>
<dbReference type="InterPro" id="IPR057326">
    <property type="entry name" value="KR_dom"/>
</dbReference>
<organism evidence="4">
    <name type="scientific">mine drainage metagenome</name>
    <dbReference type="NCBI Taxonomy" id="410659"/>
    <lineage>
        <taxon>unclassified sequences</taxon>
        <taxon>metagenomes</taxon>
        <taxon>ecological metagenomes</taxon>
    </lineage>
</organism>
<name>A0A3P3ZPL7_9ZZZZ</name>
<dbReference type="SMART" id="SM00822">
    <property type="entry name" value="PKS_KR"/>
    <property type="match status" value="1"/>
</dbReference>
<dbReference type="InterPro" id="IPR002347">
    <property type="entry name" value="SDR_fam"/>
</dbReference>
<dbReference type="PANTHER" id="PTHR44196:SF1">
    <property type="entry name" value="DEHYDROGENASE_REDUCTASE SDR FAMILY MEMBER 7B"/>
    <property type="match status" value="1"/>
</dbReference>
<accession>A0A3P3ZPL7</accession>
<evidence type="ECO:0000256" key="1">
    <source>
        <dbReference type="ARBA" id="ARBA00006484"/>
    </source>
</evidence>
<feature type="domain" description="Ketoreductase" evidence="3">
    <location>
        <begin position="6"/>
        <end position="186"/>
    </location>
</feature>
<comment type="similarity">
    <text evidence="1">Belongs to the short-chain dehydrogenases/reductases (SDR) family.</text>
</comment>
<dbReference type="SUPFAM" id="SSF51735">
    <property type="entry name" value="NAD(P)-binding Rossmann-fold domains"/>
    <property type="match status" value="1"/>
</dbReference>
<protein>
    <submittedName>
        <fullName evidence="4">Fatty acyl-CoA reductase</fullName>
        <ecNumber evidence="4">1.2.1.-</ecNumber>
    </submittedName>
</protein>
<dbReference type="PRINTS" id="PR00081">
    <property type="entry name" value="GDHRDH"/>
</dbReference>
<evidence type="ECO:0000256" key="2">
    <source>
        <dbReference type="ARBA" id="ARBA00023002"/>
    </source>
</evidence>
<gene>
    <name evidence="4" type="primary">acr</name>
    <name evidence="4" type="ORF">CARN8_330004</name>
</gene>
<dbReference type="GO" id="GO:0016491">
    <property type="term" value="F:oxidoreductase activity"/>
    <property type="evidence" value="ECO:0007669"/>
    <property type="project" value="UniProtKB-KW"/>
</dbReference>
<dbReference type="InterPro" id="IPR036291">
    <property type="entry name" value="NAD(P)-bd_dom_sf"/>
</dbReference>
<reference evidence="4" key="1">
    <citation type="submission" date="2018-10" db="EMBL/GenBank/DDBJ databases">
        <authorList>
            <person name="Plewniak F."/>
        </authorList>
    </citation>
    <scope>NUCLEOTIDE SEQUENCE</scope>
</reference>
<sequence length="267" mass="29055">MELKGKKVLLTGATGSIGKPLAQALARQGATLIVTDHSAHGLNELAVELRRTGGTVLPIPADLLIPQEVKQLADRVTSQTEGIDILINLAGMTSFNLFHQETETGIENLWRLNTLAPMQLTRLLLPHLLTQGSGLIVNIGSIYGSIGFPGFSAYSASKFALRGFSEALRRELDGTGVGVTYVAPRYVTPLIHTGAIHRMSKALKVPMDTPEQVAQKIIYAVTRNRHEYFIGFPESLIARINGIHPALVDGYVRKQLSVIRDFALGKR</sequence>
<dbReference type="PANTHER" id="PTHR44196">
    <property type="entry name" value="DEHYDROGENASE/REDUCTASE SDR FAMILY MEMBER 7B"/>
    <property type="match status" value="1"/>
</dbReference>
<evidence type="ECO:0000313" key="4">
    <source>
        <dbReference type="EMBL" id="VAY88579.1"/>
    </source>
</evidence>
<keyword evidence="2 4" id="KW-0560">Oxidoreductase</keyword>
<dbReference type="InterPro" id="IPR020904">
    <property type="entry name" value="Sc_DH/Rdtase_CS"/>
</dbReference>
<proteinExistence type="inferred from homology"/>
<dbReference type="AlphaFoldDB" id="A0A3P3ZPL7"/>
<dbReference type="PROSITE" id="PS00061">
    <property type="entry name" value="ADH_SHORT"/>
    <property type="match status" value="1"/>
</dbReference>
<dbReference type="CDD" id="cd05233">
    <property type="entry name" value="SDR_c"/>
    <property type="match status" value="1"/>
</dbReference>
<dbReference type="GO" id="GO:0016020">
    <property type="term" value="C:membrane"/>
    <property type="evidence" value="ECO:0007669"/>
    <property type="project" value="TreeGrafter"/>
</dbReference>